<dbReference type="PANTHER" id="PTHR31935:SF1">
    <property type="entry name" value="COILED-COIL DOMAIN-CONTAINING PROTEIN 13"/>
    <property type="match status" value="1"/>
</dbReference>
<dbReference type="EMBL" id="KL250488">
    <property type="protein sequence ID" value="KGB31947.1"/>
    <property type="molecule type" value="Genomic_DNA"/>
</dbReference>
<dbReference type="STRING" id="6185.A0A094ZDX4"/>
<dbReference type="GO" id="GO:1905515">
    <property type="term" value="P:non-motile cilium assembly"/>
    <property type="evidence" value="ECO:0007669"/>
    <property type="project" value="TreeGrafter"/>
</dbReference>
<dbReference type="InterPro" id="IPR038929">
    <property type="entry name" value="CCDC13"/>
</dbReference>
<dbReference type="GO" id="GO:0034451">
    <property type="term" value="C:centriolar satellite"/>
    <property type="evidence" value="ECO:0007669"/>
    <property type="project" value="TreeGrafter"/>
</dbReference>
<evidence type="ECO:0000256" key="1">
    <source>
        <dbReference type="SAM" id="Coils"/>
    </source>
</evidence>
<keyword evidence="1" id="KW-0175">Coiled coil</keyword>
<feature type="coiled-coil region" evidence="1">
    <location>
        <begin position="31"/>
        <end position="135"/>
    </location>
</feature>
<dbReference type="GO" id="GO:0031122">
    <property type="term" value="P:cytoplasmic microtubule organization"/>
    <property type="evidence" value="ECO:0007669"/>
    <property type="project" value="TreeGrafter"/>
</dbReference>
<proteinExistence type="predicted"/>
<sequence>MPDYCHEENLKQTESVTMHEANKHYPNDPGLDVASLKIIELSKKIRELNASLVSERNKCNNLYQIVRKLESESVNSSNKNVLCSLCKQNNITTNENIENISDDAEQEEKKNKKKLKKLESIVMELRQKIQTLNHDLLLAKKVIESETGELIPNLNSWLINLKLKPDGTYGNWRGRQQQIITLKNRITKLQSQLTLKASSHTENFSCKETMENETFSGATLLDIHSFQDNNDDNMTSKSSKLNSIIEQNDYRTTNIIQLQHDKKQLKDEIALTKKNLQKIKLHHYHLLQEQKELKQQILFLINKKHQTNNEIPSNVMNSSHYDLDYIKNYKIERDGLIKLIETMECRIEELMNEKMKLEMFAFHLTIKYFSSGKLSVCVKQNLPTSPVEVPYKRSIFYENL</sequence>
<gene>
    <name evidence="2" type="ORF">MS3_00086</name>
</gene>
<dbReference type="AlphaFoldDB" id="A0A094ZDX4"/>
<organism evidence="2">
    <name type="scientific">Schistosoma haematobium</name>
    <name type="common">Blood fluke</name>
    <dbReference type="NCBI Taxonomy" id="6185"/>
    <lineage>
        <taxon>Eukaryota</taxon>
        <taxon>Metazoa</taxon>
        <taxon>Spiralia</taxon>
        <taxon>Lophotrochozoa</taxon>
        <taxon>Platyhelminthes</taxon>
        <taxon>Trematoda</taxon>
        <taxon>Digenea</taxon>
        <taxon>Strigeidida</taxon>
        <taxon>Schistosomatoidea</taxon>
        <taxon>Schistosomatidae</taxon>
        <taxon>Schistosoma</taxon>
    </lineage>
</organism>
<accession>A0A094ZDX4</accession>
<protein>
    <submittedName>
        <fullName evidence="2">Uncharacterized protein</fullName>
    </submittedName>
</protein>
<evidence type="ECO:0000313" key="2">
    <source>
        <dbReference type="EMBL" id="KGB31947.1"/>
    </source>
</evidence>
<feature type="coiled-coil region" evidence="1">
    <location>
        <begin position="255"/>
        <end position="360"/>
    </location>
</feature>
<name>A0A094ZDX4_SCHHA</name>
<dbReference type="PANTHER" id="PTHR31935">
    <property type="entry name" value="COILED-COIL DOMAIN-CONTAINING PROTEIN 13"/>
    <property type="match status" value="1"/>
</dbReference>
<reference evidence="2" key="1">
    <citation type="journal article" date="2012" name="Nat. Genet.">
        <title>Whole-genome sequence of Schistosoma haematobium.</title>
        <authorList>
            <person name="Young N.D."/>
            <person name="Jex A.R."/>
            <person name="Li B."/>
            <person name="Liu S."/>
            <person name="Yang L."/>
            <person name="Xiong Z."/>
            <person name="Li Y."/>
            <person name="Cantacessi C."/>
            <person name="Hall R.S."/>
            <person name="Xu X."/>
            <person name="Chen F."/>
            <person name="Wu X."/>
            <person name="Zerlotini A."/>
            <person name="Oliveira G."/>
            <person name="Hofmann A."/>
            <person name="Zhang G."/>
            <person name="Fang X."/>
            <person name="Kang Y."/>
            <person name="Campbell B.E."/>
            <person name="Loukas A."/>
            <person name="Ranganathan S."/>
            <person name="Rollinson D."/>
            <person name="Rinaldi G."/>
            <person name="Brindley P.J."/>
            <person name="Yang H."/>
            <person name="Wang J."/>
            <person name="Wang J."/>
            <person name="Gasser R.B."/>
        </authorList>
    </citation>
    <scope>NUCLEOTIDE SEQUENCE [LARGE SCALE GENOMIC DNA]</scope>
</reference>